<keyword evidence="6" id="KW-0597">Phosphoprotein</keyword>
<organism evidence="10 11">
    <name type="scientific">Hungatella hominis</name>
    <dbReference type="NCBI Taxonomy" id="2763050"/>
    <lineage>
        <taxon>Bacteria</taxon>
        <taxon>Bacillati</taxon>
        <taxon>Bacillota</taxon>
        <taxon>Clostridia</taxon>
        <taxon>Lachnospirales</taxon>
        <taxon>Lachnospiraceae</taxon>
        <taxon>Hungatella</taxon>
    </lineage>
</organism>
<accession>A0ABR7HE90</accession>
<dbReference type="Gene3D" id="3.40.50.2300">
    <property type="match status" value="1"/>
</dbReference>
<dbReference type="PROSITE" id="PS51755">
    <property type="entry name" value="OMPR_PHOB"/>
    <property type="match status" value="1"/>
</dbReference>
<evidence type="ECO:0000313" key="11">
    <source>
        <dbReference type="Proteomes" id="UP000634672"/>
    </source>
</evidence>
<sequence>MKLLIAEDDPEMQKILKLYLQREGYLVNVVSDGRAAVDFLTEHPVDLVLLDWMMPVQDGIQTLKEIRLLNIPVKVLMLTAKGESESEIAGLSCGADDYLRKPFDIQVLLLRIKKLCNAADVLQFQDIRLNPVTMEVTKDHQKMVLTKTEFELLKYFLSNPNIVLSREQLLNHVWGIDFEGDPRTVDTNIRRLRKKIGEDLIRTRIGMGYVMGGGHD</sequence>
<evidence type="ECO:0000256" key="5">
    <source>
        <dbReference type="ARBA" id="ARBA00024867"/>
    </source>
</evidence>
<dbReference type="PANTHER" id="PTHR48111:SF73">
    <property type="entry name" value="ALKALINE PHOSPHATASE SYNTHESIS TRANSCRIPTIONAL REGULATORY PROTEIN PHOP"/>
    <property type="match status" value="1"/>
</dbReference>
<dbReference type="EMBL" id="JACOPB010000019">
    <property type="protein sequence ID" value="MBC5711519.1"/>
    <property type="molecule type" value="Genomic_DNA"/>
</dbReference>
<dbReference type="PANTHER" id="PTHR48111">
    <property type="entry name" value="REGULATOR OF RPOS"/>
    <property type="match status" value="1"/>
</dbReference>
<keyword evidence="11" id="KW-1185">Reference proteome</keyword>
<feature type="domain" description="OmpR/PhoB-type" evidence="9">
    <location>
        <begin position="119"/>
        <end position="213"/>
    </location>
</feature>
<dbReference type="InterPro" id="IPR001789">
    <property type="entry name" value="Sig_transdc_resp-reg_receiver"/>
</dbReference>
<evidence type="ECO:0000256" key="1">
    <source>
        <dbReference type="ARBA" id="ARBA00018672"/>
    </source>
</evidence>
<comment type="function">
    <text evidence="5">May play the central regulatory role in sporulation. It may be an element of the effector pathway responsible for the activation of sporulation genes in response to nutritional stress. Spo0A may act in concert with spo0H (a sigma factor) to control the expression of some genes that are critical to the sporulation process.</text>
</comment>
<name>A0ABR7HE90_9FIRM</name>
<evidence type="ECO:0000313" key="10">
    <source>
        <dbReference type="EMBL" id="MBC5711519.1"/>
    </source>
</evidence>
<evidence type="ECO:0000259" key="9">
    <source>
        <dbReference type="PROSITE" id="PS51755"/>
    </source>
</evidence>
<evidence type="ECO:0000256" key="6">
    <source>
        <dbReference type="PROSITE-ProRule" id="PRU00169"/>
    </source>
</evidence>
<dbReference type="InterPro" id="IPR011006">
    <property type="entry name" value="CheY-like_superfamily"/>
</dbReference>
<protein>
    <recommendedName>
        <fullName evidence="1">Stage 0 sporulation protein A homolog</fullName>
    </recommendedName>
</protein>
<dbReference type="Gene3D" id="1.10.10.10">
    <property type="entry name" value="Winged helix-like DNA-binding domain superfamily/Winged helix DNA-binding domain"/>
    <property type="match status" value="1"/>
</dbReference>
<feature type="DNA-binding region" description="OmpR/PhoB-type" evidence="7">
    <location>
        <begin position="119"/>
        <end position="213"/>
    </location>
</feature>
<evidence type="ECO:0000256" key="2">
    <source>
        <dbReference type="ARBA" id="ARBA00023015"/>
    </source>
</evidence>
<dbReference type="SMART" id="SM00862">
    <property type="entry name" value="Trans_reg_C"/>
    <property type="match status" value="1"/>
</dbReference>
<evidence type="ECO:0000256" key="3">
    <source>
        <dbReference type="ARBA" id="ARBA00023125"/>
    </source>
</evidence>
<dbReference type="RefSeq" id="WP_187024123.1">
    <property type="nucleotide sequence ID" value="NZ_JACOPB010000019.1"/>
</dbReference>
<keyword evidence="3 7" id="KW-0238">DNA-binding</keyword>
<dbReference type="Proteomes" id="UP000634672">
    <property type="component" value="Unassembled WGS sequence"/>
</dbReference>
<dbReference type="InterPro" id="IPR036388">
    <property type="entry name" value="WH-like_DNA-bd_sf"/>
</dbReference>
<dbReference type="CDD" id="cd17574">
    <property type="entry name" value="REC_OmpR"/>
    <property type="match status" value="1"/>
</dbReference>
<dbReference type="SUPFAM" id="SSF52172">
    <property type="entry name" value="CheY-like"/>
    <property type="match status" value="1"/>
</dbReference>
<evidence type="ECO:0000256" key="7">
    <source>
        <dbReference type="PROSITE-ProRule" id="PRU01091"/>
    </source>
</evidence>
<dbReference type="Pfam" id="PF00486">
    <property type="entry name" value="Trans_reg_C"/>
    <property type="match status" value="1"/>
</dbReference>
<feature type="domain" description="Response regulatory" evidence="8">
    <location>
        <begin position="2"/>
        <end position="116"/>
    </location>
</feature>
<feature type="modified residue" description="4-aspartylphosphate" evidence="6">
    <location>
        <position position="51"/>
    </location>
</feature>
<gene>
    <name evidence="10" type="ORF">H8S75_26655</name>
</gene>
<proteinExistence type="predicted"/>
<dbReference type="InterPro" id="IPR001867">
    <property type="entry name" value="OmpR/PhoB-type_DNA-bd"/>
</dbReference>
<keyword evidence="4" id="KW-0804">Transcription</keyword>
<keyword evidence="2" id="KW-0805">Transcription regulation</keyword>
<dbReference type="CDD" id="cd00383">
    <property type="entry name" value="trans_reg_C"/>
    <property type="match status" value="1"/>
</dbReference>
<evidence type="ECO:0000256" key="4">
    <source>
        <dbReference type="ARBA" id="ARBA00023163"/>
    </source>
</evidence>
<dbReference type="PROSITE" id="PS50110">
    <property type="entry name" value="RESPONSE_REGULATORY"/>
    <property type="match status" value="1"/>
</dbReference>
<dbReference type="SMART" id="SM00448">
    <property type="entry name" value="REC"/>
    <property type="match status" value="1"/>
</dbReference>
<dbReference type="InterPro" id="IPR039420">
    <property type="entry name" value="WalR-like"/>
</dbReference>
<dbReference type="Pfam" id="PF00072">
    <property type="entry name" value="Response_reg"/>
    <property type="match status" value="1"/>
</dbReference>
<reference evidence="10 11" key="1">
    <citation type="submission" date="2020-08" db="EMBL/GenBank/DDBJ databases">
        <title>Genome public.</title>
        <authorList>
            <person name="Liu C."/>
            <person name="Sun Q."/>
        </authorList>
    </citation>
    <scope>NUCLEOTIDE SEQUENCE [LARGE SCALE GENOMIC DNA]</scope>
    <source>
        <strain evidence="10 11">NSJ-66</strain>
    </source>
</reference>
<comment type="caution">
    <text evidence="10">The sequence shown here is derived from an EMBL/GenBank/DDBJ whole genome shotgun (WGS) entry which is preliminary data.</text>
</comment>
<evidence type="ECO:0000259" key="8">
    <source>
        <dbReference type="PROSITE" id="PS50110"/>
    </source>
</evidence>